<evidence type="ECO:0000313" key="6">
    <source>
        <dbReference type="EMBL" id="PRY25532.1"/>
    </source>
</evidence>
<evidence type="ECO:0000256" key="4">
    <source>
        <dbReference type="ARBA" id="ARBA00022842"/>
    </source>
</evidence>
<sequence>MKQRKPTRIRRGPKGRQIAALPVRWNADGEPEVLLVTSRTTRRWIIPKGWTMEGKKPWKAAGIEAHEEAGAKGKVRPNPIGSYEYIKILRDGSGMICDVEVFPMVVEDLIPAWKEKNERKRVWFPADRAARLVQEPQLASLLRKLKKKKMRARIEEG</sequence>
<keyword evidence="4" id="KW-0460">Magnesium</keyword>
<dbReference type="Proteomes" id="UP000239480">
    <property type="component" value="Unassembled WGS sequence"/>
</dbReference>
<dbReference type="AlphaFoldDB" id="A0A2T0RWM9"/>
<dbReference type="PANTHER" id="PTHR12629">
    <property type="entry name" value="DIPHOSPHOINOSITOL POLYPHOSPHATE PHOSPHOHYDROLASE"/>
    <property type="match status" value="1"/>
</dbReference>
<dbReference type="EMBL" id="PVTD01000002">
    <property type="protein sequence ID" value="PRY25532.1"/>
    <property type="molecule type" value="Genomic_DNA"/>
</dbReference>
<evidence type="ECO:0000313" key="7">
    <source>
        <dbReference type="Proteomes" id="UP000239480"/>
    </source>
</evidence>
<protein>
    <submittedName>
        <fullName evidence="6">8-oxo-dGTP pyrophosphatase MutT (NUDIX family)</fullName>
    </submittedName>
</protein>
<dbReference type="GO" id="GO:0046872">
    <property type="term" value="F:metal ion binding"/>
    <property type="evidence" value="ECO:0007669"/>
    <property type="project" value="UniProtKB-KW"/>
</dbReference>
<keyword evidence="2" id="KW-0479">Metal-binding</keyword>
<dbReference type="InterPro" id="IPR047198">
    <property type="entry name" value="DDP-like_NUDIX"/>
</dbReference>
<proteinExistence type="predicted"/>
<dbReference type="PROSITE" id="PS51462">
    <property type="entry name" value="NUDIX"/>
    <property type="match status" value="1"/>
</dbReference>
<evidence type="ECO:0000256" key="3">
    <source>
        <dbReference type="ARBA" id="ARBA00022801"/>
    </source>
</evidence>
<evidence type="ECO:0000259" key="5">
    <source>
        <dbReference type="PROSITE" id="PS51462"/>
    </source>
</evidence>
<reference evidence="6 7" key="1">
    <citation type="submission" date="2018-03" db="EMBL/GenBank/DDBJ databases">
        <title>Genomic Encyclopedia of Archaeal and Bacterial Type Strains, Phase II (KMG-II): from individual species to whole genera.</title>
        <authorList>
            <person name="Goeker M."/>
        </authorList>
    </citation>
    <scope>NUCLEOTIDE SEQUENCE [LARGE SCALE GENOMIC DNA]</scope>
    <source>
        <strain evidence="6 7">DSM 29328</strain>
    </source>
</reference>
<gene>
    <name evidence="6" type="ORF">CLV78_102712</name>
</gene>
<dbReference type="GO" id="GO:0016462">
    <property type="term" value="F:pyrophosphatase activity"/>
    <property type="evidence" value="ECO:0007669"/>
    <property type="project" value="InterPro"/>
</dbReference>
<organism evidence="6 7">
    <name type="scientific">Aliiruegeria haliotis</name>
    <dbReference type="NCBI Taxonomy" id="1280846"/>
    <lineage>
        <taxon>Bacteria</taxon>
        <taxon>Pseudomonadati</taxon>
        <taxon>Pseudomonadota</taxon>
        <taxon>Alphaproteobacteria</taxon>
        <taxon>Rhodobacterales</taxon>
        <taxon>Roseobacteraceae</taxon>
        <taxon>Aliiruegeria</taxon>
    </lineage>
</organism>
<accession>A0A2T0RWM9</accession>
<comment type="caution">
    <text evidence="6">The sequence shown here is derived from an EMBL/GenBank/DDBJ whole genome shotgun (WGS) entry which is preliminary data.</text>
</comment>
<comment type="cofactor">
    <cofactor evidence="1">
        <name>Mg(2+)</name>
        <dbReference type="ChEBI" id="CHEBI:18420"/>
    </cofactor>
</comment>
<keyword evidence="3" id="KW-0378">Hydrolase</keyword>
<dbReference type="Pfam" id="PF00293">
    <property type="entry name" value="NUDIX"/>
    <property type="match status" value="1"/>
</dbReference>
<dbReference type="OrthoDB" id="7066910at2"/>
<dbReference type="Gene3D" id="3.90.79.10">
    <property type="entry name" value="Nucleoside Triphosphate Pyrophosphohydrolase"/>
    <property type="match status" value="1"/>
</dbReference>
<dbReference type="InterPro" id="IPR000086">
    <property type="entry name" value="NUDIX_hydrolase_dom"/>
</dbReference>
<dbReference type="SUPFAM" id="SSF55811">
    <property type="entry name" value="Nudix"/>
    <property type="match status" value="1"/>
</dbReference>
<evidence type="ECO:0000256" key="1">
    <source>
        <dbReference type="ARBA" id="ARBA00001946"/>
    </source>
</evidence>
<dbReference type="CDD" id="cd04666">
    <property type="entry name" value="NUDIX_DIPP2_like_Nudt4"/>
    <property type="match status" value="1"/>
</dbReference>
<dbReference type="RefSeq" id="WP_106204419.1">
    <property type="nucleotide sequence ID" value="NZ_PVTD01000002.1"/>
</dbReference>
<dbReference type="InterPro" id="IPR015797">
    <property type="entry name" value="NUDIX_hydrolase-like_dom_sf"/>
</dbReference>
<name>A0A2T0RWM9_9RHOB</name>
<evidence type="ECO:0000256" key="2">
    <source>
        <dbReference type="ARBA" id="ARBA00022723"/>
    </source>
</evidence>
<feature type="domain" description="Nudix hydrolase" evidence="5">
    <location>
        <begin position="13"/>
        <end position="146"/>
    </location>
</feature>
<dbReference type="GO" id="GO:0005737">
    <property type="term" value="C:cytoplasm"/>
    <property type="evidence" value="ECO:0007669"/>
    <property type="project" value="TreeGrafter"/>
</dbReference>
<dbReference type="PANTHER" id="PTHR12629:SF0">
    <property type="entry name" value="DIPHOSPHOINOSITOL-POLYPHOSPHATE DIPHOSPHATASE"/>
    <property type="match status" value="1"/>
</dbReference>
<keyword evidence="7" id="KW-1185">Reference proteome</keyword>